<sequence>MKVNFGGRRTKHTLSLLQSAIVVPLIGLVVTISMGLLLYRDVSVMQDYVTVRAEVVSVTRKHSYRSRTKDWVDLSYTVDAMAYHTHYYRPLHAKPPIEKGEYVQVAVNQQWPDYAIEMRDDWEMRLWTGWLVGLLVIGGIDVIAVLAVVKYLKSKRTVL</sequence>
<reference evidence="2 3" key="1">
    <citation type="submission" date="2017-09" db="EMBL/GenBank/DDBJ databases">
        <title>Depth-based differentiation of microbial function through sediment-hosted aquifers and enrichment of novel symbionts in the deep terrestrial subsurface.</title>
        <authorList>
            <person name="Probst A.J."/>
            <person name="Ladd B."/>
            <person name="Jarett J.K."/>
            <person name="Geller-Mcgrath D.E."/>
            <person name="Sieber C.M."/>
            <person name="Emerson J.B."/>
            <person name="Anantharaman K."/>
            <person name="Thomas B.C."/>
            <person name="Malmstrom R."/>
            <person name="Stieglmeier M."/>
            <person name="Klingl A."/>
            <person name="Woyke T."/>
            <person name="Ryan C.M."/>
            <person name="Banfield J.F."/>
        </authorList>
    </citation>
    <scope>NUCLEOTIDE SEQUENCE [LARGE SCALE GENOMIC DNA]</scope>
    <source>
        <strain evidence="2">CG10_big_fil_rev_8_21_14_0_10_50_16</strain>
    </source>
</reference>
<dbReference type="Proteomes" id="UP000230084">
    <property type="component" value="Unassembled WGS sequence"/>
</dbReference>
<proteinExistence type="predicted"/>
<dbReference type="EMBL" id="PCYM01000005">
    <property type="protein sequence ID" value="PIR47570.1"/>
    <property type="molecule type" value="Genomic_DNA"/>
</dbReference>
<keyword evidence="1" id="KW-0472">Membrane</keyword>
<evidence type="ECO:0000313" key="2">
    <source>
        <dbReference type="EMBL" id="PIR47570.1"/>
    </source>
</evidence>
<accession>A0A2H0RM78</accession>
<evidence type="ECO:0000256" key="1">
    <source>
        <dbReference type="SAM" id="Phobius"/>
    </source>
</evidence>
<evidence type="ECO:0008006" key="4">
    <source>
        <dbReference type="Google" id="ProtNLM"/>
    </source>
</evidence>
<feature type="transmembrane region" description="Helical" evidence="1">
    <location>
        <begin position="21"/>
        <end position="39"/>
    </location>
</feature>
<protein>
    <recommendedName>
        <fullName evidence="4">DUF3592 domain-containing protein</fullName>
    </recommendedName>
</protein>
<evidence type="ECO:0000313" key="3">
    <source>
        <dbReference type="Proteomes" id="UP000230084"/>
    </source>
</evidence>
<keyword evidence="1" id="KW-0812">Transmembrane</keyword>
<feature type="transmembrane region" description="Helical" evidence="1">
    <location>
        <begin position="127"/>
        <end position="149"/>
    </location>
</feature>
<gene>
    <name evidence="2" type="ORF">COV06_02700</name>
</gene>
<organism evidence="2 3">
    <name type="scientific">Candidatus Uhrbacteria bacterium CG10_big_fil_rev_8_21_14_0_10_50_16</name>
    <dbReference type="NCBI Taxonomy" id="1975039"/>
    <lineage>
        <taxon>Bacteria</taxon>
        <taxon>Candidatus Uhriibacteriota</taxon>
    </lineage>
</organism>
<dbReference type="AlphaFoldDB" id="A0A2H0RM78"/>
<comment type="caution">
    <text evidence="2">The sequence shown here is derived from an EMBL/GenBank/DDBJ whole genome shotgun (WGS) entry which is preliminary data.</text>
</comment>
<name>A0A2H0RM78_9BACT</name>
<keyword evidence="1" id="KW-1133">Transmembrane helix</keyword>